<name>A0A8J9ZVC8_BRALA</name>
<feature type="region of interest" description="Disordered" evidence="1">
    <location>
        <begin position="96"/>
        <end position="140"/>
    </location>
</feature>
<dbReference type="EMBL" id="OV696689">
    <property type="protein sequence ID" value="CAH1261908.1"/>
    <property type="molecule type" value="Genomic_DNA"/>
</dbReference>
<dbReference type="Proteomes" id="UP000838412">
    <property type="component" value="Chromosome 4"/>
</dbReference>
<accession>A0A8J9ZVC8</accession>
<feature type="compositionally biased region" description="Basic and acidic residues" evidence="1">
    <location>
        <begin position="109"/>
        <end position="124"/>
    </location>
</feature>
<evidence type="ECO:0000313" key="3">
    <source>
        <dbReference type="Proteomes" id="UP000838412"/>
    </source>
</evidence>
<dbReference type="AlphaFoldDB" id="A0A8J9ZVC8"/>
<keyword evidence="3" id="KW-1185">Reference proteome</keyword>
<proteinExistence type="predicted"/>
<evidence type="ECO:0000256" key="1">
    <source>
        <dbReference type="SAM" id="MobiDB-lite"/>
    </source>
</evidence>
<evidence type="ECO:0000313" key="2">
    <source>
        <dbReference type="EMBL" id="CAH1261908.1"/>
    </source>
</evidence>
<reference evidence="2" key="1">
    <citation type="submission" date="2022-01" db="EMBL/GenBank/DDBJ databases">
        <authorList>
            <person name="Braso-Vives M."/>
        </authorList>
    </citation>
    <scope>NUCLEOTIDE SEQUENCE</scope>
</reference>
<sequence length="140" mass="14707">MNSSYPALAVHNGCALPQARELASVLGPDFYSIGRKIIVKSRSVRSREECGIGGSVPAPFLRGSSAGRDVPLADFASTAGGELPQAGCVLSGAYPEHGPTAPWGQPSRWRSELHVVSGHERTGTDGEEEGNQANHGTELR</sequence>
<gene>
    <name evidence="2" type="primary">Hypp2480</name>
    <name evidence="2" type="ORF">BLAG_LOCUS17198</name>
</gene>
<feature type="compositionally biased region" description="Polar residues" evidence="1">
    <location>
        <begin position="131"/>
        <end position="140"/>
    </location>
</feature>
<protein>
    <submittedName>
        <fullName evidence="2">Hypp2480 protein</fullName>
    </submittedName>
</protein>
<organism evidence="2 3">
    <name type="scientific">Branchiostoma lanceolatum</name>
    <name type="common">Common lancelet</name>
    <name type="synonym">Amphioxus lanceolatum</name>
    <dbReference type="NCBI Taxonomy" id="7740"/>
    <lineage>
        <taxon>Eukaryota</taxon>
        <taxon>Metazoa</taxon>
        <taxon>Chordata</taxon>
        <taxon>Cephalochordata</taxon>
        <taxon>Leptocardii</taxon>
        <taxon>Amphioxiformes</taxon>
        <taxon>Branchiostomatidae</taxon>
        <taxon>Branchiostoma</taxon>
    </lineage>
</organism>